<dbReference type="Proteomes" id="UP000247746">
    <property type="component" value="Unassembled WGS sequence"/>
</dbReference>
<proteinExistence type="predicted"/>
<comment type="caution">
    <text evidence="1">The sequence shown here is derived from an EMBL/GenBank/DDBJ whole genome shotgun (WGS) entry which is preliminary data.</text>
</comment>
<gene>
    <name evidence="1" type="ORF">DFP82_101260</name>
</gene>
<sequence length="88" mass="10000">MKLEVDKVLIGSDLTRVMLENGCQEIWCAVDDNSDEDAMRDQIENDFTARIVSYDDEKFYCTAGIAWLCAVPIKVLPMTLSDVKFEMS</sequence>
<evidence type="ECO:0000313" key="1">
    <source>
        <dbReference type="EMBL" id="PYE40944.1"/>
    </source>
</evidence>
<dbReference type="EMBL" id="QJSU01000001">
    <property type="protein sequence ID" value="PYE40944.1"/>
    <property type="molecule type" value="Genomic_DNA"/>
</dbReference>
<keyword evidence="2" id="KW-1185">Reference proteome</keyword>
<name>A0A2V4VZZ2_9GAMM</name>
<protein>
    <submittedName>
        <fullName evidence="1">Uncharacterized protein</fullName>
    </submittedName>
</protein>
<reference evidence="1 2" key="1">
    <citation type="submission" date="2018-06" db="EMBL/GenBank/DDBJ databases">
        <title>Genomic Encyclopedia of Type Strains, Phase III (KMG-III): the genomes of soil and plant-associated and newly described type strains.</title>
        <authorList>
            <person name="Whitman W."/>
        </authorList>
    </citation>
    <scope>NUCLEOTIDE SEQUENCE [LARGE SCALE GENOMIC DNA]</scope>
    <source>
        <strain evidence="1 2">CECT 5889</strain>
    </source>
</reference>
<dbReference type="AlphaFoldDB" id="A0A2V4VZZ2"/>
<evidence type="ECO:0000313" key="2">
    <source>
        <dbReference type="Proteomes" id="UP000247746"/>
    </source>
</evidence>
<accession>A0A2V4VZZ2</accession>
<organism evidence="1 2">
    <name type="scientific">Psychrobacter fozii</name>
    <dbReference type="NCBI Taxonomy" id="198480"/>
    <lineage>
        <taxon>Bacteria</taxon>
        <taxon>Pseudomonadati</taxon>
        <taxon>Pseudomonadota</taxon>
        <taxon>Gammaproteobacteria</taxon>
        <taxon>Moraxellales</taxon>
        <taxon>Moraxellaceae</taxon>
        <taxon>Psychrobacter</taxon>
    </lineage>
</organism>